<reference evidence="3" key="1">
    <citation type="journal article" date="2019" name="Int. J. Syst. Evol. Microbiol.">
        <title>The Global Catalogue of Microorganisms (GCM) 10K type strain sequencing project: providing services to taxonomists for standard genome sequencing and annotation.</title>
        <authorList>
            <consortium name="The Broad Institute Genomics Platform"/>
            <consortium name="The Broad Institute Genome Sequencing Center for Infectious Disease"/>
            <person name="Wu L."/>
            <person name="Ma J."/>
        </authorList>
    </citation>
    <scope>NUCLEOTIDE SEQUENCE [LARGE SCALE GENOMIC DNA]</scope>
    <source>
        <strain evidence="3">CGMCC 1.15922</strain>
    </source>
</reference>
<evidence type="ECO:0008006" key="4">
    <source>
        <dbReference type="Google" id="ProtNLM"/>
    </source>
</evidence>
<keyword evidence="3" id="KW-1185">Reference proteome</keyword>
<dbReference type="EMBL" id="BNAH01000006">
    <property type="protein sequence ID" value="GHE89062.1"/>
    <property type="molecule type" value="Genomic_DNA"/>
</dbReference>
<sequence>MMKWLYTCALSLLFIGCSNTPNYHNPAPDTCDGAPGCAASAILSGILQTEPAPKKCSQMSGHQKEKCDAQVEAVKASIKKHSESK</sequence>
<dbReference type="RefSeq" id="WP_189377949.1">
    <property type="nucleotide sequence ID" value="NZ_BNAH01000006.1"/>
</dbReference>
<proteinExistence type="predicted"/>
<evidence type="ECO:0000313" key="2">
    <source>
        <dbReference type="EMBL" id="GHE89062.1"/>
    </source>
</evidence>
<protein>
    <recommendedName>
        <fullName evidence="4">Lipoprotein</fullName>
    </recommendedName>
</protein>
<keyword evidence="1" id="KW-0732">Signal</keyword>
<evidence type="ECO:0000313" key="3">
    <source>
        <dbReference type="Proteomes" id="UP000626370"/>
    </source>
</evidence>
<feature type="signal peptide" evidence="1">
    <location>
        <begin position="1"/>
        <end position="23"/>
    </location>
</feature>
<comment type="caution">
    <text evidence="2">The sequence shown here is derived from an EMBL/GenBank/DDBJ whole genome shotgun (WGS) entry which is preliminary data.</text>
</comment>
<organism evidence="2 3">
    <name type="scientific">Thalassotalea profundi</name>
    <dbReference type="NCBI Taxonomy" id="2036687"/>
    <lineage>
        <taxon>Bacteria</taxon>
        <taxon>Pseudomonadati</taxon>
        <taxon>Pseudomonadota</taxon>
        <taxon>Gammaproteobacteria</taxon>
        <taxon>Alteromonadales</taxon>
        <taxon>Colwelliaceae</taxon>
        <taxon>Thalassotalea</taxon>
    </lineage>
</organism>
<dbReference type="Proteomes" id="UP000626370">
    <property type="component" value="Unassembled WGS sequence"/>
</dbReference>
<feature type="chain" id="PRO_5045866317" description="Lipoprotein" evidence="1">
    <location>
        <begin position="24"/>
        <end position="85"/>
    </location>
</feature>
<evidence type="ECO:0000256" key="1">
    <source>
        <dbReference type="SAM" id="SignalP"/>
    </source>
</evidence>
<gene>
    <name evidence="2" type="ORF">GCM10011501_18140</name>
</gene>
<dbReference type="PROSITE" id="PS51257">
    <property type="entry name" value="PROKAR_LIPOPROTEIN"/>
    <property type="match status" value="1"/>
</dbReference>
<name>A0ABQ3IQS3_9GAMM</name>
<accession>A0ABQ3IQS3</accession>